<keyword evidence="3" id="KW-1185">Reference proteome</keyword>
<feature type="compositionally biased region" description="Low complexity" evidence="1">
    <location>
        <begin position="11"/>
        <end position="27"/>
    </location>
</feature>
<accession>A0ABP7VM93</accession>
<protein>
    <submittedName>
        <fullName evidence="2">Uncharacterized protein</fullName>
    </submittedName>
</protein>
<organism evidence="2 3">
    <name type="scientific">Streptomyces shaanxiensis</name>
    <dbReference type="NCBI Taxonomy" id="653357"/>
    <lineage>
        <taxon>Bacteria</taxon>
        <taxon>Bacillati</taxon>
        <taxon>Actinomycetota</taxon>
        <taxon>Actinomycetes</taxon>
        <taxon>Kitasatosporales</taxon>
        <taxon>Streptomycetaceae</taxon>
        <taxon>Streptomyces</taxon>
    </lineage>
</organism>
<proteinExistence type="predicted"/>
<evidence type="ECO:0000313" key="2">
    <source>
        <dbReference type="EMBL" id="GAA4069421.1"/>
    </source>
</evidence>
<name>A0ABP7VM93_9ACTN</name>
<reference evidence="3" key="1">
    <citation type="journal article" date="2019" name="Int. J. Syst. Evol. Microbiol.">
        <title>The Global Catalogue of Microorganisms (GCM) 10K type strain sequencing project: providing services to taxonomists for standard genome sequencing and annotation.</title>
        <authorList>
            <consortium name="The Broad Institute Genomics Platform"/>
            <consortium name="The Broad Institute Genome Sequencing Center for Infectious Disease"/>
            <person name="Wu L."/>
            <person name="Ma J."/>
        </authorList>
    </citation>
    <scope>NUCLEOTIDE SEQUENCE [LARGE SCALE GENOMIC DNA]</scope>
    <source>
        <strain evidence="3">JCM 16925</strain>
    </source>
</reference>
<evidence type="ECO:0000313" key="3">
    <source>
        <dbReference type="Proteomes" id="UP001499984"/>
    </source>
</evidence>
<evidence type="ECO:0000256" key="1">
    <source>
        <dbReference type="SAM" id="MobiDB-lite"/>
    </source>
</evidence>
<sequence length="80" mass="8338">MSTLLPKEAAESTGAATAGAAPAPAIARARRAAPSGFLMWGSPHTRRVTEESPVTRTFVMRILTQEGGADKDLITGEFGP</sequence>
<comment type="caution">
    <text evidence="2">The sequence shown here is derived from an EMBL/GenBank/DDBJ whole genome shotgun (WGS) entry which is preliminary data.</text>
</comment>
<dbReference type="Proteomes" id="UP001499984">
    <property type="component" value="Unassembled WGS sequence"/>
</dbReference>
<dbReference type="EMBL" id="BAAAZY010000012">
    <property type="protein sequence ID" value="GAA4069421.1"/>
    <property type="molecule type" value="Genomic_DNA"/>
</dbReference>
<feature type="region of interest" description="Disordered" evidence="1">
    <location>
        <begin position="1"/>
        <end position="27"/>
    </location>
</feature>
<gene>
    <name evidence="2" type="ORF">GCM10022233_51920</name>
</gene>